<dbReference type="Pfam" id="PF01408">
    <property type="entry name" value="GFO_IDH_MocA"/>
    <property type="match status" value="1"/>
</dbReference>
<dbReference type="InterPro" id="IPR036291">
    <property type="entry name" value="NAD(P)-bd_dom_sf"/>
</dbReference>
<evidence type="ECO:0000313" key="5">
    <source>
        <dbReference type="Proteomes" id="UP000514716"/>
    </source>
</evidence>
<dbReference type="SUPFAM" id="SSF51735">
    <property type="entry name" value="NAD(P)-binding Rossmann-fold domains"/>
    <property type="match status" value="1"/>
</dbReference>
<dbReference type="GO" id="GO:0016491">
    <property type="term" value="F:oxidoreductase activity"/>
    <property type="evidence" value="ECO:0007669"/>
    <property type="project" value="UniProtKB-KW"/>
</dbReference>
<gene>
    <name evidence="4" type="ORF">H1Q58_10800</name>
</gene>
<protein>
    <submittedName>
        <fullName evidence="4">Gfo/Idh/MocA family oxidoreductase</fullName>
    </submittedName>
</protein>
<dbReference type="InterPro" id="IPR050463">
    <property type="entry name" value="Gfo/Idh/MocA_oxidrdct_glycsds"/>
</dbReference>
<dbReference type="Proteomes" id="UP000514716">
    <property type="component" value="Chromosome"/>
</dbReference>
<accession>A0A7D7RKJ1</accession>
<proteinExistence type="predicted"/>
<evidence type="ECO:0000256" key="1">
    <source>
        <dbReference type="ARBA" id="ARBA00023002"/>
    </source>
</evidence>
<keyword evidence="5" id="KW-1185">Reference proteome</keyword>
<reference evidence="4 5" key="1">
    <citation type="submission" date="2020-07" db="EMBL/GenBank/DDBJ databases">
        <title>Screening of a cold-adapted Planococcus bacterium producing protease in traditional shrimp paste and protease identification by genome sequencing.</title>
        <authorList>
            <person name="Gao R."/>
            <person name="Leng W."/>
            <person name="Chu Q."/>
            <person name="Wu X."/>
            <person name="Liu H."/>
            <person name="Li X."/>
        </authorList>
    </citation>
    <scope>NUCLEOTIDE SEQUENCE [LARGE SCALE GENOMIC DNA]</scope>
    <source>
        <strain evidence="4 5">XJ11</strain>
    </source>
</reference>
<dbReference type="PANTHER" id="PTHR43818">
    <property type="entry name" value="BCDNA.GH03377"/>
    <property type="match status" value="1"/>
</dbReference>
<sequence>MIAIGIIGAGIVGERIIKQIQQDDAAQVEAVYDTDKSRLKYVEEQYGVAVTDSLDELFQADIDWVYIGTPPNSHAELAETAARRGLHVLCEKPLAHDAQAAQAMAESATNNRIHTAMHFPLMYSPIVRDMAIRIKSGDIGKIRRIELHTVFPVWPRPWQQNPWIGSRDQGGFVREVFPHYLQLMHRLFGALEIASHQADFPEDREKCETGLIAHGKTQQGSPFLLSGMSGAGQTELLQFKVYGEDGVLTLENWSRLYREEQGKTRVEVQTETIVPSLFEEMEEQSTFLVGFDEGLVVQRYIDQLLQEPTGGNQS</sequence>
<dbReference type="KEGG" id="pdec:H1Q58_10800"/>
<evidence type="ECO:0000259" key="2">
    <source>
        <dbReference type="Pfam" id="PF01408"/>
    </source>
</evidence>
<dbReference type="InterPro" id="IPR055170">
    <property type="entry name" value="GFO_IDH_MocA-like_dom"/>
</dbReference>
<feature type="domain" description="Gfo/Idh/MocA-like oxidoreductase N-terminal" evidence="2">
    <location>
        <begin position="3"/>
        <end position="111"/>
    </location>
</feature>
<feature type="domain" description="GFO/IDH/MocA-like oxidoreductase" evidence="3">
    <location>
        <begin position="130"/>
        <end position="248"/>
    </location>
</feature>
<dbReference type="Pfam" id="PF22725">
    <property type="entry name" value="GFO_IDH_MocA_C3"/>
    <property type="match status" value="1"/>
</dbReference>
<keyword evidence="1" id="KW-0560">Oxidoreductase</keyword>
<evidence type="ECO:0000259" key="3">
    <source>
        <dbReference type="Pfam" id="PF22725"/>
    </source>
</evidence>
<dbReference type="EMBL" id="CP059540">
    <property type="protein sequence ID" value="QMT16464.1"/>
    <property type="molecule type" value="Genomic_DNA"/>
</dbReference>
<dbReference type="RefSeq" id="WP_182091450.1">
    <property type="nucleotide sequence ID" value="NZ_CP059540.1"/>
</dbReference>
<dbReference type="PANTHER" id="PTHR43818:SF11">
    <property type="entry name" value="BCDNA.GH03377"/>
    <property type="match status" value="1"/>
</dbReference>
<dbReference type="Gene3D" id="3.40.50.720">
    <property type="entry name" value="NAD(P)-binding Rossmann-like Domain"/>
    <property type="match status" value="1"/>
</dbReference>
<organism evidence="4 5">
    <name type="scientific">Planococcus maritimus</name>
    <dbReference type="NCBI Taxonomy" id="192421"/>
    <lineage>
        <taxon>Bacteria</taxon>
        <taxon>Bacillati</taxon>
        <taxon>Bacillota</taxon>
        <taxon>Bacilli</taxon>
        <taxon>Bacillales</taxon>
        <taxon>Caryophanaceae</taxon>
        <taxon>Planococcus</taxon>
    </lineage>
</organism>
<dbReference type="GO" id="GO:0000166">
    <property type="term" value="F:nucleotide binding"/>
    <property type="evidence" value="ECO:0007669"/>
    <property type="project" value="InterPro"/>
</dbReference>
<dbReference type="SUPFAM" id="SSF55347">
    <property type="entry name" value="Glyceraldehyde-3-phosphate dehydrogenase-like, C-terminal domain"/>
    <property type="match status" value="1"/>
</dbReference>
<evidence type="ECO:0000313" key="4">
    <source>
        <dbReference type="EMBL" id="QMT16464.1"/>
    </source>
</evidence>
<dbReference type="Gene3D" id="3.30.360.10">
    <property type="entry name" value="Dihydrodipicolinate Reductase, domain 2"/>
    <property type="match status" value="1"/>
</dbReference>
<dbReference type="InterPro" id="IPR000683">
    <property type="entry name" value="Gfo/Idh/MocA-like_OxRdtase_N"/>
</dbReference>
<name>A0A7D7RKJ1_PLAMR</name>
<dbReference type="AlphaFoldDB" id="A0A7D7RKJ1"/>